<keyword evidence="2" id="KW-1185">Reference proteome</keyword>
<evidence type="ECO:0000313" key="1">
    <source>
        <dbReference type="EMBL" id="ASU32411.1"/>
    </source>
</evidence>
<reference evidence="1 2" key="1">
    <citation type="submission" date="2017-08" db="EMBL/GenBank/DDBJ databases">
        <title>Complete genome sequence of Mucilaginibacter sp. strain BJC16-A31.</title>
        <authorList>
            <consortium name="Henan University of Science and Technology"/>
            <person name="You X."/>
        </authorList>
    </citation>
    <scope>NUCLEOTIDE SEQUENCE [LARGE SCALE GENOMIC DNA]</scope>
    <source>
        <strain evidence="1 2">BJC16-A31</strain>
    </source>
</reference>
<protein>
    <submittedName>
        <fullName evidence="1">Uncharacterized protein</fullName>
    </submittedName>
</protein>
<sequence>MPTNIIILLWIALLWVNFPLNRLYSYPGGSVLFNKKILSGQERILN</sequence>
<proteinExistence type="predicted"/>
<evidence type="ECO:0000313" key="2">
    <source>
        <dbReference type="Proteomes" id="UP000215002"/>
    </source>
</evidence>
<dbReference type="KEGG" id="muc:MuYL_0508"/>
<accession>A0A223NSC8</accession>
<gene>
    <name evidence="1" type="ORF">MuYL_0508</name>
</gene>
<dbReference type="EMBL" id="CP022743">
    <property type="protein sequence ID" value="ASU32411.1"/>
    <property type="molecule type" value="Genomic_DNA"/>
</dbReference>
<dbReference type="AlphaFoldDB" id="A0A223NSC8"/>
<name>A0A223NSC8_9SPHI</name>
<organism evidence="1 2">
    <name type="scientific">Mucilaginibacter xinganensis</name>
    <dbReference type="NCBI Taxonomy" id="1234841"/>
    <lineage>
        <taxon>Bacteria</taxon>
        <taxon>Pseudomonadati</taxon>
        <taxon>Bacteroidota</taxon>
        <taxon>Sphingobacteriia</taxon>
        <taxon>Sphingobacteriales</taxon>
        <taxon>Sphingobacteriaceae</taxon>
        <taxon>Mucilaginibacter</taxon>
    </lineage>
</organism>
<dbReference type="Proteomes" id="UP000215002">
    <property type="component" value="Chromosome"/>
</dbReference>